<evidence type="ECO:0000259" key="1">
    <source>
        <dbReference type="PROSITE" id="PS51819"/>
    </source>
</evidence>
<keyword evidence="2" id="KW-0560">Oxidoreductase</keyword>
<dbReference type="EMBL" id="FPCK01000001">
    <property type="protein sequence ID" value="SFV29369.1"/>
    <property type="molecule type" value="Genomic_DNA"/>
</dbReference>
<reference evidence="2 3" key="1">
    <citation type="submission" date="2016-10" db="EMBL/GenBank/DDBJ databases">
        <authorList>
            <person name="de Groot N.N."/>
        </authorList>
    </citation>
    <scope>NUCLEOTIDE SEQUENCE [LARGE SCALE GENOMIC DNA]</scope>
    <source>
        <strain evidence="2 3">IPL20</strain>
    </source>
</reference>
<dbReference type="AlphaFoldDB" id="A0A1I7N3X4"/>
<proteinExistence type="predicted"/>
<dbReference type="PROSITE" id="PS51819">
    <property type="entry name" value="VOC"/>
    <property type="match status" value="1"/>
</dbReference>
<dbReference type="STRING" id="429728.SAMN05216456_0737"/>
<dbReference type="Proteomes" id="UP000199074">
    <property type="component" value="Unassembled WGS sequence"/>
</dbReference>
<dbReference type="Pfam" id="PF00903">
    <property type="entry name" value="Glyoxalase"/>
    <property type="match status" value="1"/>
</dbReference>
<dbReference type="SUPFAM" id="SSF54593">
    <property type="entry name" value="Glyoxalase/Bleomycin resistance protein/Dihydroxybiphenyl dioxygenase"/>
    <property type="match status" value="1"/>
</dbReference>
<feature type="domain" description="VOC" evidence="1">
    <location>
        <begin position="19"/>
        <end position="147"/>
    </location>
</feature>
<dbReference type="Gene3D" id="3.10.180.10">
    <property type="entry name" value="2,3-Dihydroxybiphenyl 1,2-Dioxygenase, domain 1"/>
    <property type="match status" value="1"/>
</dbReference>
<keyword evidence="2" id="KW-0223">Dioxygenase</keyword>
<sequence>MAERPIPLRVFQQTRRLLMIDHTGVVVSDLARARRFYDAIAAALGLQTADNGPEAFLFGKSAVEPIPYLWIGTTRPSYWVEGSRAGLNQMHVALQARDKAMVDAFHRAALENGGTDNGPPGPRQGAGAYYGAFVLDPDGNNIEACARGKATK</sequence>
<organism evidence="2 3">
    <name type="scientific">Devosia crocina</name>
    <dbReference type="NCBI Taxonomy" id="429728"/>
    <lineage>
        <taxon>Bacteria</taxon>
        <taxon>Pseudomonadati</taxon>
        <taxon>Pseudomonadota</taxon>
        <taxon>Alphaproteobacteria</taxon>
        <taxon>Hyphomicrobiales</taxon>
        <taxon>Devosiaceae</taxon>
        <taxon>Devosia</taxon>
    </lineage>
</organism>
<dbReference type="CDD" id="cd07262">
    <property type="entry name" value="VOC_like"/>
    <property type="match status" value="1"/>
</dbReference>
<dbReference type="PANTHER" id="PTHR35006">
    <property type="entry name" value="GLYOXALASE FAMILY PROTEIN (AFU_ORTHOLOGUE AFUA_5G14830)"/>
    <property type="match status" value="1"/>
</dbReference>
<dbReference type="InterPro" id="IPR029068">
    <property type="entry name" value="Glyas_Bleomycin-R_OHBP_Dase"/>
</dbReference>
<name>A0A1I7N3X4_9HYPH</name>
<protein>
    <submittedName>
        <fullName evidence="2">Catechol 2,3-dioxygenase</fullName>
    </submittedName>
</protein>
<dbReference type="PANTHER" id="PTHR35006:SF2">
    <property type="entry name" value="GLYOXALASE FAMILY PROTEIN (AFU_ORTHOLOGUE AFUA_5G14830)"/>
    <property type="match status" value="1"/>
</dbReference>
<gene>
    <name evidence="2" type="ORF">SAMN05216456_0737</name>
</gene>
<evidence type="ECO:0000313" key="2">
    <source>
        <dbReference type="EMBL" id="SFV29369.1"/>
    </source>
</evidence>
<dbReference type="InterPro" id="IPR037523">
    <property type="entry name" value="VOC_core"/>
</dbReference>
<evidence type="ECO:0000313" key="3">
    <source>
        <dbReference type="Proteomes" id="UP000199074"/>
    </source>
</evidence>
<keyword evidence="3" id="KW-1185">Reference proteome</keyword>
<dbReference type="InterPro" id="IPR004360">
    <property type="entry name" value="Glyas_Fos-R_dOase_dom"/>
</dbReference>
<dbReference type="GO" id="GO:0051213">
    <property type="term" value="F:dioxygenase activity"/>
    <property type="evidence" value="ECO:0007669"/>
    <property type="project" value="UniProtKB-KW"/>
</dbReference>
<accession>A0A1I7N3X4</accession>